<accession>A0A5C2S6J6</accession>
<proteinExistence type="predicted"/>
<protein>
    <submittedName>
        <fullName evidence="2">Uncharacterized protein</fullName>
    </submittedName>
</protein>
<feature type="region of interest" description="Disordered" evidence="1">
    <location>
        <begin position="1"/>
        <end position="23"/>
    </location>
</feature>
<reference evidence="2" key="1">
    <citation type="journal article" date="2018" name="Genome Biol. Evol.">
        <title>Genomics and development of Lentinus tigrinus, a white-rot wood-decaying mushroom with dimorphic fruiting bodies.</title>
        <authorList>
            <person name="Wu B."/>
            <person name="Xu Z."/>
            <person name="Knudson A."/>
            <person name="Carlson A."/>
            <person name="Chen N."/>
            <person name="Kovaka S."/>
            <person name="LaButti K."/>
            <person name="Lipzen A."/>
            <person name="Pennachio C."/>
            <person name="Riley R."/>
            <person name="Schakwitz W."/>
            <person name="Umezawa K."/>
            <person name="Ohm R.A."/>
            <person name="Grigoriev I.V."/>
            <person name="Nagy L.G."/>
            <person name="Gibbons J."/>
            <person name="Hibbett D."/>
        </authorList>
    </citation>
    <scope>NUCLEOTIDE SEQUENCE [LARGE SCALE GENOMIC DNA]</scope>
    <source>
        <strain evidence="2">ALCF2SS1-6</strain>
    </source>
</reference>
<keyword evidence="3" id="KW-1185">Reference proteome</keyword>
<dbReference type="AlphaFoldDB" id="A0A5C2S6J6"/>
<feature type="region of interest" description="Disordered" evidence="1">
    <location>
        <begin position="49"/>
        <end position="72"/>
    </location>
</feature>
<feature type="region of interest" description="Disordered" evidence="1">
    <location>
        <begin position="121"/>
        <end position="140"/>
    </location>
</feature>
<evidence type="ECO:0000313" key="2">
    <source>
        <dbReference type="EMBL" id="RPD59372.1"/>
    </source>
</evidence>
<evidence type="ECO:0000256" key="1">
    <source>
        <dbReference type="SAM" id="MobiDB-lite"/>
    </source>
</evidence>
<name>A0A5C2S6J6_9APHY</name>
<gene>
    <name evidence="2" type="ORF">L227DRAFT_159190</name>
</gene>
<evidence type="ECO:0000313" key="3">
    <source>
        <dbReference type="Proteomes" id="UP000313359"/>
    </source>
</evidence>
<sequence>MPASASPGYKGSPPCPHPPLQKPPPSHRCMHTYSYLFHPTRPPDMFAVYHPTRPPDPSSTRGQGTSLHGHHPPGLRFSCAVHMLPQPVKFDFADALLDDTPWRASLHYPALIRTTTSVVASARHPGAHSKNTRPDRVLQSRRRPGTIQCRPALCPRAYASPLSNTRALLFISFRCPTRLFSSPWTLRNLLHARDLLRLRLLHGHAHLPLNSTPPPRSPQKCEDATLGELDVTSISQHLLNANVRPQTPVARLSNRARCSSRLLTCAT</sequence>
<feature type="compositionally biased region" description="Pro residues" evidence="1">
    <location>
        <begin position="13"/>
        <end position="23"/>
    </location>
</feature>
<dbReference type="EMBL" id="ML122270">
    <property type="protein sequence ID" value="RPD59372.1"/>
    <property type="molecule type" value="Genomic_DNA"/>
</dbReference>
<dbReference type="Proteomes" id="UP000313359">
    <property type="component" value="Unassembled WGS sequence"/>
</dbReference>
<organism evidence="2 3">
    <name type="scientific">Lentinus tigrinus ALCF2SS1-6</name>
    <dbReference type="NCBI Taxonomy" id="1328759"/>
    <lineage>
        <taxon>Eukaryota</taxon>
        <taxon>Fungi</taxon>
        <taxon>Dikarya</taxon>
        <taxon>Basidiomycota</taxon>
        <taxon>Agaricomycotina</taxon>
        <taxon>Agaricomycetes</taxon>
        <taxon>Polyporales</taxon>
        <taxon>Polyporaceae</taxon>
        <taxon>Lentinus</taxon>
    </lineage>
</organism>